<dbReference type="HOGENOM" id="CLU_1336329_0_0_5"/>
<protein>
    <submittedName>
        <fullName evidence="1">Uncharacterized protein</fullName>
    </submittedName>
</protein>
<dbReference type="GeneID" id="24256764"/>
<organism evidence="1 2">
    <name type="scientific">Neorhizobium galegae bv. orientalis str. HAMBI 540</name>
    <dbReference type="NCBI Taxonomy" id="1028800"/>
    <lineage>
        <taxon>Bacteria</taxon>
        <taxon>Pseudomonadati</taxon>
        <taxon>Pseudomonadota</taxon>
        <taxon>Alphaproteobacteria</taxon>
        <taxon>Hyphomicrobiales</taxon>
        <taxon>Rhizobiaceae</taxon>
        <taxon>Rhizobium/Agrobacterium group</taxon>
        <taxon>Neorhizobium</taxon>
    </lineage>
</organism>
<proteinExistence type="predicted"/>
<dbReference type="KEGG" id="ngg:RG540_CH06640"/>
<dbReference type="Proteomes" id="UP000028181">
    <property type="component" value="Chromosome I"/>
</dbReference>
<evidence type="ECO:0000313" key="2">
    <source>
        <dbReference type="Proteomes" id="UP000028181"/>
    </source>
</evidence>
<dbReference type="EMBL" id="HG938353">
    <property type="protein sequence ID" value="CDN46854.1"/>
    <property type="molecule type" value="Genomic_DNA"/>
</dbReference>
<name>A0A068SM02_NEOGA</name>
<keyword evidence="2" id="KW-1185">Reference proteome</keyword>
<dbReference type="AlphaFoldDB" id="A0A068SM02"/>
<evidence type="ECO:0000313" key="1">
    <source>
        <dbReference type="EMBL" id="CDN46854.1"/>
    </source>
</evidence>
<dbReference type="RefSeq" id="WP_038584504.1">
    <property type="nucleotide sequence ID" value="NZ_HG938353.1"/>
</dbReference>
<accession>A0A068SM02</accession>
<reference evidence="2" key="1">
    <citation type="journal article" date="2014" name="BMC Genomics">
        <title>Genome sequencing of two Neorhizobium galegae strains reveals a noeT gene responsible for the unusual acetylation of the nodulation factors.</title>
        <authorList>
            <person name="Osterman J."/>
            <person name="Marsh J."/>
            <person name="Laine P.K."/>
            <person name="Zeng Z."/>
            <person name="Alatalo E."/>
            <person name="Sullivan J.T."/>
            <person name="Young J.P."/>
            <person name="Thomas-Oates J."/>
            <person name="Paulin L."/>
            <person name="Lindstrom K."/>
        </authorList>
    </citation>
    <scope>NUCLEOTIDE SEQUENCE [LARGE SCALE GENOMIC DNA]</scope>
    <source>
        <strain evidence="2">HAMBI 540</strain>
    </source>
</reference>
<dbReference type="PATRIC" id="fig|1028800.3.peg.674"/>
<sequence length="205" mass="23154">MSRQEAIEFLRKLSDKNVPITDDPVPDAVIKAARLQANEPGRSEDDYASTLQAWAEFCQRFQETKNRRHQTVMQQVANFAMTGEMGIAYVLTTGLEQALKAERRARRGLYPNALYSVVADGIAAGLNWKSINVQTGGSHYRLSGEEKMFRGRYDDWTATEVLGAHIEIGKHTLHVGTTVPKILAALEERYGLDFKELEKQRKSRK</sequence>
<gene>
    <name evidence="1" type="ORF">RG540_CH06640</name>
</gene>